<feature type="non-terminal residue" evidence="1">
    <location>
        <position position="1"/>
    </location>
</feature>
<reference evidence="1" key="1">
    <citation type="journal article" date="2014" name="Front. Microbiol.">
        <title>High frequency of phylogenetically diverse reductive dehalogenase-homologous genes in deep subseafloor sedimentary metagenomes.</title>
        <authorList>
            <person name="Kawai M."/>
            <person name="Futagami T."/>
            <person name="Toyoda A."/>
            <person name="Takaki Y."/>
            <person name="Nishi S."/>
            <person name="Hori S."/>
            <person name="Arai W."/>
            <person name="Tsubouchi T."/>
            <person name="Morono Y."/>
            <person name="Uchiyama I."/>
            <person name="Ito T."/>
            <person name="Fujiyama A."/>
            <person name="Inagaki F."/>
            <person name="Takami H."/>
        </authorList>
    </citation>
    <scope>NUCLEOTIDE SEQUENCE</scope>
    <source>
        <strain evidence="1">Expedition CK06-06</strain>
    </source>
</reference>
<evidence type="ECO:0000313" key="1">
    <source>
        <dbReference type="EMBL" id="GAH58837.1"/>
    </source>
</evidence>
<dbReference type="AlphaFoldDB" id="X1GNR5"/>
<gene>
    <name evidence="1" type="ORF">S03H2_28720</name>
</gene>
<sequence>RIRPCPIGQFLNKLALKNQPHNCLNIIIDEDILGTPKHKNCLNFYS</sequence>
<protein>
    <submittedName>
        <fullName evidence="1">Uncharacterized protein</fullName>
    </submittedName>
</protein>
<organism evidence="1">
    <name type="scientific">marine sediment metagenome</name>
    <dbReference type="NCBI Taxonomy" id="412755"/>
    <lineage>
        <taxon>unclassified sequences</taxon>
        <taxon>metagenomes</taxon>
        <taxon>ecological metagenomes</taxon>
    </lineage>
</organism>
<proteinExistence type="predicted"/>
<accession>X1GNR5</accession>
<dbReference type="EMBL" id="BARU01017309">
    <property type="protein sequence ID" value="GAH58837.1"/>
    <property type="molecule type" value="Genomic_DNA"/>
</dbReference>
<name>X1GNR5_9ZZZZ</name>
<comment type="caution">
    <text evidence="1">The sequence shown here is derived from an EMBL/GenBank/DDBJ whole genome shotgun (WGS) entry which is preliminary data.</text>
</comment>